<feature type="transmembrane region" description="Helical" evidence="1">
    <location>
        <begin position="30"/>
        <end position="48"/>
    </location>
</feature>
<keyword evidence="1" id="KW-0472">Membrane</keyword>
<dbReference type="EMBL" id="CAHIKZ030001599">
    <property type="protein sequence ID" value="CAE1269310.1"/>
    <property type="molecule type" value="Genomic_DNA"/>
</dbReference>
<keyword evidence="1" id="KW-1133">Transmembrane helix</keyword>
<feature type="transmembrane region" description="Helical" evidence="1">
    <location>
        <begin position="55"/>
        <end position="76"/>
    </location>
</feature>
<accession>A0A812CGB5</accession>
<keyword evidence="3" id="KW-1185">Reference proteome</keyword>
<gene>
    <name evidence="2" type="ORF">SPHA_36514</name>
</gene>
<proteinExistence type="predicted"/>
<dbReference type="Proteomes" id="UP000597762">
    <property type="component" value="Unassembled WGS sequence"/>
</dbReference>
<sequence length="158" mass="18794">MFFISYCCFSFLSSFPLSLRHVFKVSYFCFSKYAVVHFIFFYFSIILFKDTFASFVIFFKCNFSSCCWFSFSYAFFLHPPYSSSSSFWSSNVLSLSLLFSHFFKYISSSTSSSNELSFSYPPYRYFLLLVYFRYHENLVKFPAIIFSIYQTPVMSMSC</sequence>
<evidence type="ECO:0000313" key="2">
    <source>
        <dbReference type="EMBL" id="CAE1269310.1"/>
    </source>
</evidence>
<protein>
    <submittedName>
        <fullName evidence="2">Uncharacterized protein</fullName>
    </submittedName>
</protein>
<comment type="caution">
    <text evidence="2">The sequence shown here is derived from an EMBL/GenBank/DDBJ whole genome shotgun (WGS) entry which is preliminary data.</text>
</comment>
<reference evidence="2" key="1">
    <citation type="submission" date="2021-01" db="EMBL/GenBank/DDBJ databases">
        <authorList>
            <person name="Li R."/>
            <person name="Bekaert M."/>
        </authorList>
    </citation>
    <scope>NUCLEOTIDE SEQUENCE</scope>
    <source>
        <strain evidence="2">Farmed</strain>
    </source>
</reference>
<organism evidence="2 3">
    <name type="scientific">Acanthosepion pharaonis</name>
    <name type="common">Pharaoh cuttlefish</name>
    <name type="synonym">Sepia pharaonis</name>
    <dbReference type="NCBI Taxonomy" id="158019"/>
    <lineage>
        <taxon>Eukaryota</taxon>
        <taxon>Metazoa</taxon>
        <taxon>Spiralia</taxon>
        <taxon>Lophotrochozoa</taxon>
        <taxon>Mollusca</taxon>
        <taxon>Cephalopoda</taxon>
        <taxon>Coleoidea</taxon>
        <taxon>Decapodiformes</taxon>
        <taxon>Sepiida</taxon>
        <taxon>Sepiina</taxon>
        <taxon>Sepiidae</taxon>
        <taxon>Acanthosepion</taxon>
    </lineage>
</organism>
<evidence type="ECO:0000313" key="3">
    <source>
        <dbReference type="Proteomes" id="UP000597762"/>
    </source>
</evidence>
<name>A0A812CGB5_ACAPH</name>
<evidence type="ECO:0000256" key="1">
    <source>
        <dbReference type="SAM" id="Phobius"/>
    </source>
</evidence>
<dbReference type="AlphaFoldDB" id="A0A812CGB5"/>
<keyword evidence="1" id="KW-0812">Transmembrane</keyword>